<name>A0A5S3UVA8_9GAMM</name>
<accession>A0A5S3UVA8</accession>
<sequence>MQMILIFIIIIKCFKLSSTMSKPSLVFSTKLECQAIEYNRLLKRAESAFLVGKQQEAESLYLSAFDISLKLLQSPTANRVSIERMVEISNYCFDHCSVLCDCSEYHFLEEAGEALAALLLQSNKSELSSYLLRGYREVANLAFELVRFNQSIRAQEIVNSYIHFERIYKKSH</sequence>
<evidence type="ECO:0000313" key="2">
    <source>
        <dbReference type="Proteomes" id="UP000307217"/>
    </source>
</evidence>
<dbReference type="AlphaFoldDB" id="A0A5S3UVA8"/>
<dbReference type="EMBL" id="PNBX01000170">
    <property type="protein sequence ID" value="TMO61235.1"/>
    <property type="molecule type" value="Genomic_DNA"/>
</dbReference>
<comment type="caution">
    <text evidence="1">The sequence shown here is derived from an EMBL/GenBank/DDBJ whole genome shotgun (WGS) entry which is preliminary data.</text>
</comment>
<protein>
    <submittedName>
        <fullName evidence="1">Uncharacterized protein</fullName>
    </submittedName>
</protein>
<proteinExistence type="predicted"/>
<reference evidence="2" key="2">
    <citation type="submission" date="2019-06" db="EMBL/GenBank/DDBJ databases">
        <title>Co-occurence of chitin degradation, pigmentation and bioactivity in marine Pseudoalteromonas.</title>
        <authorList>
            <person name="Sonnenschein E.C."/>
            <person name="Bech P.K."/>
        </authorList>
    </citation>
    <scope>NUCLEOTIDE SEQUENCE [LARGE SCALE GENOMIC DNA]</scope>
    <source>
        <strain evidence="2">S3790</strain>
    </source>
</reference>
<evidence type="ECO:0000313" key="1">
    <source>
        <dbReference type="EMBL" id="TMO61235.1"/>
    </source>
</evidence>
<reference evidence="1 2" key="1">
    <citation type="submission" date="2018-01" db="EMBL/GenBank/DDBJ databases">
        <authorList>
            <person name="Paulsen S."/>
            <person name="Gram L.K."/>
        </authorList>
    </citation>
    <scope>NUCLEOTIDE SEQUENCE [LARGE SCALE GENOMIC DNA]</scope>
    <source>
        <strain evidence="1 2">S3790</strain>
    </source>
</reference>
<dbReference type="Proteomes" id="UP000307217">
    <property type="component" value="Unassembled WGS sequence"/>
</dbReference>
<gene>
    <name evidence="1" type="ORF">CWC19_20965</name>
</gene>
<organism evidence="1 2">
    <name type="scientific">Pseudoalteromonas aurantia</name>
    <dbReference type="NCBI Taxonomy" id="43654"/>
    <lineage>
        <taxon>Bacteria</taxon>
        <taxon>Pseudomonadati</taxon>
        <taxon>Pseudomonadota</taxon>
        <taxon>Gammaproteobacteria</taxon>
        <taxon>Alteromonadales</taxon>
        <taxon>Pseudoalteromonadaceae</taxon>
        <taxon>Pseudoalteromonas</taxon>
    </lineage>
</organism>